<evidence type="ECO:0000313" key="4">
    <source>
        <dbReference type="Proteomes" id="UP000308133"/>
    </source>
</evidence>
<dbReference type="EMBL" id="PTQR01000024">
    <property type="protein sequence ID" value="TKX25812.1"/>
    <property type="molecule type" value="Genomic_DNA"/>
</dbReference>
<accession>A0A4V6DUU7</accession>
<feature type="compositionally biased region" description="Polar residues" evidence="1">
    <location>
        <begin position="337"/>
        <end position="346"/>
    </location>
</feature>
<dbReference type="Proteomes" id="UP000308133">
    <property type="component" value="Unassembled WGS sequence"/>
</dbReference>
<organism evidence="3 4">
    <name type="scientific">Elsinoe australis</name>
    <dbReference type="NCBI Taxonomy" id="40998"/>
    <lineage>
        <taxon>Eukaryota</taxon>
        <taxon>Fungi</taxon>
        <taxon>Dikarya</taxon>
        <taxon>Ascomycota</taxon>
        <taxon>Pezizomycotina</taxon>
        <taxon>Dothideomycetes</taxon>
        <taxon>Dothideomycetidae</taxon>
        <taxon>Myriangiales</taxon>
        <taxon>Elsinoaceae</taxon>
        <taxon>Elsinoe</taxon>
    </lineage>
</organism>
<proteinExistence type="predicted"/>
<evidence type="ECO:0000313" key="3">
    <source>
        <dbReference type="EMBL" id="TKX25812.1"/>
    </source>
</evidence>
<name>A0A4V6DUU7_9PEZI</name>
<gene>
    <name evidence="3" type="ORF">C1H76_1958</name>
</gene>
<reference evidence="3 4" key="1">
    <citation type="submission" date="2018-02" db="EMBL/GenBank/DDBJ databases">
        <title>Draft genome sequences of Elsinoe sp., causing black scab on jojoba.</title>
        <authorList>
            <person name="Stodart B."/>
            <person name="Jeffress S."/>
            <person name="Ash G."/>
            <person name="Arun Chinnappa K."/>
        </authorList>
    </citation>
    <scope>NUCLEOTIDE SEQUENCE [LARGE SCALE GENOMIC DNA]</scope>
    <source>
        <strain evidence="3 4">Hillstone_2</strain>
    </source>
</reference>
<feature type="compositionally biased region" description="Gly residues" evidence="1">
    <location>
        <begin position="235"/>
        <end position="265"/>
    </location>
</feature>
<feature type="compositionally biased region" description="Gly residues" evidence="1">
    <location>
        <begin position="292"/>
        <end position="301"/>
    </location>
</feature>
<comment type="caution">
    <text evidence="3">The sequence shown here is derived from an EMBL/GenBank/DDBJ whole genome shotgun (WGS) entry which is preliminary data.</text>
</comment>
<feature type="region of interest" description="Disordered" evidence="1">
    <location>
        <begin position="321"/>
        <end position="475"/>
    </location>
</feature>
<feature type="compositionally biased region" description="Low complexity" evidence="1">
    <location>
        <begin position="452"/>
        <end position="473"/>
    </location>
</feature>
<feature type="compositionally biased region" description="Polar residues" evidence="1">
    <location>
        <begin position="385"/>
        <end position="418"/>
    </location>
</feature>
<dbReference type="AlphaFoldDB" id="A0A4V6DUU7"/>
<evidence type="ECO:0000256" key="1">
    <source>
        <dbReference type="SAM" id="MobiDB-lite"/>
    </source>
</evidence>
<feature type="chain" id="PRO_5020960421" evidence="2">
    <location>
        <begin position="20"/>
        <end position="550"/>
    </location>
</feature>
<sequence>MPRLALPTTLLLLLTTATATPTITPAPPIPTTLHRRTAPTPTPDANAIPDIESLVSQFQSNLQAIHSTTLPVSDISSLISKYSLTSFPTSLLSSILGAATADPSAAIGLATSLAGDIPALISAQATSPPAAAATGIMAAHPDLYTTDGPKGPVGDRPGFGPENADSNGVYLDDSDCEEADREAHKNGTAVETGTATGTATGPGTTIGGATAAAGSEGALNVGPTVSWGDSQSPTGGNGDGQSAGQEGSQGAGAGQEGTSGAGSSGAPGTPDISSQDQLGAADGVNTTTPDGAPGGIHGGPGSENCGPQTITVTVTSTASVTLPTGGAGAGGGDGIDTPSTGDNSTAAPGDSANGVDNPGNSIGVPTDGRNPEDNPSAVSPDGPRASNTLSGAIGSPTTVPDAGNSTSADGADSVNNGQDAIGSDGAPGTNGTDAVGGDGSPFPTSVPGLDLPFPTSTAAGTGPATGINAAPTPTNIPGTVGLGGFGNGTAPTLTTAVGSPSYTGPAYSGPSASSGTGFPRVSGGERTAGSARVAWVVALLGVVAGAMVML</sequence>
<keyword evidence="2" id="KW-0732">Signal</keyword>
<feature type="signal peptide" evidence="2">
    <location>
        <begin position="1"/>
        <end position="19"/>
    </location>
</feature>
<feature type="region of interest" description="Disordered" evidence="1">
    <location>
        <begin position="143"/>
        <end position="309"/>
    </location>
</feature>
<feature type="compositionally biased region" description="Gly residues" evidence="1">
    <location>
        <begin position="325"/>
        <end position="334"/>
    </location>
</feature>
<feature type="compositionally biased region" description="Low complexity" evidence="1">
    <location>
        <begin position="187"/>
        <end position="218"/>
    </location>
</feature>
<evidence type="ECO:0000256" key="2">
    <source>
        <dbReference type="SAM" id="SignalP"/>
    </source>
</evidence>
<protein>
    <submittedName>
        <fullName evidence="3">Uncharacterized protein</fullName>
    </submittedName>
</protein>
<feature type="region of interest" description="Disordered" evidence="1">
    <location>
        <begin position="23"/>
        <end position="45"/>
    </location>
</feature>